<dbReference type="STRING" id="284040.UK15_07865"/>
<dbReference type="PATRIC" id="fig|284040.3.peg.4866"/>
<organism evidence="2 3">
    <name type="scientific">Streptomyces variegatus</name>
    <dbReference type="NCBI Taxonomy" id="284040"/>
    <lineage>
        <taxon>Bacteria</taxon>
        <taxon>Bacillati</taxon>
        <taxon>Actinomycetota</taxon>
        <taxon>Actinomycetes</taxon>
        <taxon>Kitasatosporales</taxon>
        <taxon>Streptomycetaceae</taxon>
        <taxon>Streptomyces</taxon>
    </lineage>
</organism>
<dbReference type="EMBL" id="JYJH01000004">
    <property type="protein sequence ID" value="KJK40255.1"/>
    <property type="molecule type" value="Genomic_DNA"/>
</dbReference>
<dbReference type="Proteomes" id="UP000034786">
    <property type="component" value="Unassembled WGS sequence"/>
</dbReference>
<evidence type="ECO:0000313" key="2">
    <source>
        <dbReference type="EMBL" id="KJK40255.1"/>
    </source>
</evidence>
<comment type="caution">
    <text evidence="2">The sequence shown here is derived from an EMBL/GenBank/DDBJ whole genome shotgun (WGS) entry which is preliminary data.</text>
</comment>
<keyword evidence="3" id="KW-1185">Reference proteome</keyword>
<reference evidence="3" key="1">
    <citation type="submission" date="2015-02" db="EMBL/GenBank/DDBJ databases">
        <authorList>
            <person name="Ju K.-S."/>
            <person name="Doroghazi J.R."/>
            <person name="Metcalf W."/>
        </authorList>
    </citation>
    <scope>NUCLEOTIDE SEQUENCE [LARGE SCALE GENOMIC DNA]</scope>
    <source>
        <strain evidence="3">NRRL B-16380</strain>
    </source>
</reference>
<proteinExistence type="predicted"/>
<sequence length="98" mass="10706">MTGPEHYRAAERLLSEASFESITGNPVTRDGHPRTPEAKAALIAQAHVHAQLAAVAARVSVQPLAGDPDSRGFGEEDWDEWQEAFHSTRKPSTTDKEN</sequence>
<name>A0A0M2GVT2_9ACTN</name>
<feature type="region of interest" description="Disordered" evidence="1">
    <location>
        <begin position="64"/>
        <end position="98"/>
    </location>
</feature>
<evidence type="ECO:0000313" key="3">
    <source>
        <dbReference type="Proteomes" id="UP000034786"/>
    </source>
</evidence>
<accession>A0A0M2GVT2</accession>
<gene>
    <name evidence="2" type="ORF">UK15_07865</name>
</gene>
<evidence type="ECO:0000256" key="1">
    <source>
        <dbReference type="SAM" id="MobiDB-lite"/>
    </source>
</evidence>
<protein>
    <submittedName>
        <fullName evidence="2">Uncharacterized protein</fullName>
    </submittedName>
</protein>
<dbReference type="AlphaFoldDB" id="A0A0M2GVT2"/>
<dbReference type="RefSeq" id="WP_031137602.1">
    <property type="nucleotide sequence ID" value="NZ_JYJH01000004.1"/>
</dbReference>